<accession>A0A7I7UR92</accession>
<dbReference type="PANTHER" id="PTHR48100">
    <property type="entry name" value="BROAD-SPECIFICITY PHOSPHATASE YOR283W-RELATED"/>
    <property type="match status" value="1"/>
</dbReference>
<dbReference type="InterPro" id="IPR013078">
    <property type="entry name" value="His_Pase_superF_clade-1"/>
</dbReference>
<reference evidence="2 3" key="1">
    <citation type="journal article" date="2019" name="Emerg. Microbes Infect.">
        <title>Comprehensive subspecies identification of 175 nontuberculous mycobacteria species based on 7547 genomic profiles.</title>
        <authorList>
            <person name="Matsumoto Y."/>
            <person name="Kinjo T."/>
            <person name="Motooka D."/>
            <person name="Nabeya D."/>
            <person name="Jung N."/>
            <person name="Uechi K."/>
            <person name="Horii T."/>
            <person name="Iida T."/>
            <person name="Fujita J."/>
            <person name="Nakamura S."/>
        </authorList>
    </citation>
    <scope>NUCLEOTIDE SEQUENCE [LARGE SCALE GENOMIC DNA]</scope>
    <source>
        <strain evidence="2 3">JCM 6370</strain>
    </source>
</reference>
<dbReference type="GO" id="GO:0016791">
    <property type="term" value="F:phosphatase activity"/>
    <property type="evidence" value="ECO:0007669"/>
    <property type="project" value="TreeGrafter"/>
</dbReference>
<dbReference type="EMBL" id="AP022599">
    <property type="protein sequence ID" value="BBY83291.1"/>
    <property type="molecule type" value="Genomic_DNA"/>
</dbReference>
<dbReference type="InterPro" id="IPR022492">
    <property type="entry name" value="Phosphomutase_MSMEG4193_put"/>
</dbReference>
<dbReference type="CDD" id="cd07067">
    <property type="entry name" value="HP_PGM_like"/>
    <property type="match status" value="1"/>
</dbReference>
<keyword evidence="3" id="KW-1185">Reference proteome</keyword>
<evidence type="ECO:0000313" key="2">
    <source>
        <dbReference type="EMBL" id="BBY83291.1"/>
    </source>
</evidence>
<proteinExistence type="predicted"/>
<protein>
    <submittedName>
        <fullName evidence="2">Phosphoglycerate mutase</fullName>
    </submittedName>
</protein>
<dbReference type="AlphaFoldDB" id="A0A7I7UR92"/>
<gene>
    <name evidence="2" type="ORF">MPUL_44490</name>
</gene>
<dbReference type="PANTHER" id="PTHR48100:SF2">
    <property type="entry name" value="CONSERVED PROTEIN"/>
    <property type="match status" value="1"/>
</dbReference>
<evidence type="ECO:0000256" key="1">
    <source>
        <dbReference type="SAM" id="MobiDB-lite"/>
    </source>
</evidence>
<dbReference type="Pfam" id="PF00300">
    <property type="entry name" value="His_Phos_1"/>
    <property type="match status" value="1"/>
</dbReference>
<dbReference type="RefSeq" id="WP_163904017.1">
    <property type="nucleotide sequence ID" value="NZ_AP022599.1"/>
</dbReference>
<dbReference type="InterPro" id="IPR029033">
    <property type="entry name" value="His_PPase_superfam"/>
</dbReference>
<evidence type="ECO:0000313" key="3">
    <source>
        <dbReference type="Proteomes" id="UP000467252"/>
    </source>
</evidence>
<name>A0A7I7UR92_MYCPV</name>
<dbReference type="NCBIfam" id="TIGR03848">
    <property type="entry name" value="MSMEG_4193"/>
    <property type="match status" value="1"/>
</dbReference>
<dbReference type="GO" id="GO:0005737">
    <property type="term" value="C:cytoplasm"/>
    <property type="evidence" value="ECO:0007669"/>
    <property type="project" value="TreeGrafter"/>
</dbReference>
<sequence length="236" mass="25261">MTVILLRHGRSTSNTAHTLAGRSDGVDLDDRGREQARALVTRVGELPIRAIVRSPLLRCERTIEPLAAALGLEPIVDERISEVDYGAWTGRKIGELVKDPLWSVVQQQPSAAVFPDGEALAAVQARAVAAVREHDRRLAELHDGDALWVACTHGDVIKAVVADALGTHLDSFQRITADPASMSVIRYTAVRPFVIHVNHTGAQLTSALLAKPPRAEGENDDEVPPDDAVVGGSTGS</sequence>
<dbReference type="SMART" id="SM00855">
    <property type="entry name" value="PGAM"/>
    <property type="match status" value="1"/>
</dbReference>
<dbReference type="Proteomes" id="UP000467252">
    <property type="component" value="Chromosome"/>
</dbReference>
<organism evidence="2 3">
    <name type="scientific">Mycolicibacterium pulveris</name>
    <name type="common">Mycobacterium pulveris</name>
    <dbReference type="NCBI Taxonomy" id="36813"/>
    <lineage>
        <taxon>Bacteria</taxon>
        <taxon>Bacillati</taxon>
        <taxon>Actinomycetota</taxon>
        <taxon>Actinomycetes</taxon>
        <taxon>Mycobacteriales</taxon>
        <taxon>Mycobacteriaceae</taxon>
        <taxon>Mycolicibacterium</taxon>
    </lineage>
</organism>
<dbReference type="Gene3D" id="3.40.50.1240">
    <property type="entry name" value="Phosphoglycerate mutase-like"/>
    <property type="match status" value="1"/>
</dbReference>
<dbReference type="InterPro" id="IPR050275">
    <property type="entry name" value="PGM_Phosphatase"/>
</dbReference>
<dbReference type="SUPFAM" id="SSF53254">
    <property type="entry name" value="Phosphoglycerate mutase-like"/>
    <property type="match status" value="1"/>
</dbReference>
<feature type="region of interest" description="Disordered" evidence="1">
    <location>
        <begin position="212"/>
        <end position="236"/>
    </location>
</feature>